<dbReference type="AlphaFoldDB" id="A0A0F9BNG3"/>
<dbReference type="EMBL" id="LAZR01040087">
    <property type="protein sequence ID" value="KKL15367.1"/>
    <property type="molecule type" value="Genomic_DNA"/>
</dbReference>
<gene>
    <name evidence="1" type="ORF">LCGC14_2506300</name>
</gene>
<proteinExistence type="predicted"/>
<feature type="non-terminal residue" evidence="1">
    <location>
        <position position="1"/>
    </location>
</feature>
<comment type="caution">
    <text evidence="1">The sequence shown here is derived from an EMBL/GenBank/DDBJ whole genome shotgun (WGS) entry which is preliminary data.</text>
</comment>
<evidence type="ECO:0000313" key="1">
    <source>
        <dbReference type="EMBL" id="KKL15367.1"/>
    </source>
</evidence>
<protein>
    <submittedName>
        <fullName evidence="1">Uncharacterized protein</fullName>
    </submittedName>
</protein>
<organism evidence="1">
    <name type="scientific">marine sediment metagenome</name>
    <dbReference type="NCBI Taxonomy" id="412755"/>
    <lineage>
        <taxon>unclassified sequences</taxon>
        <taxon>metagenomes</taxon>
        <taxon>ecological metagenomes</taxon>
    </lineage>
</organism>
<accession>A0A0F9BNG3</accession>
<sequence length="285" mass="32721">VTQLASDYDMAYYSDTYGVFFNEWYRRETSKGKGTLIEGGLNNSDYVFIKEMLAQNKLLIGEYNFLAPPTIGLVRKKMEDLMGIRWTSWTGTYIRNLDPGKSKDLPARVVAIYKKRHNGEWPFSGQGIVLVNELAQQVIVLEDGKHLDSPVPEIQTTEYGTEQFNLPETVHYPKWFDIMDPLSNHTVADYKIHITIEGKTMLDEFGLPSRFPAVIQSSGSSPFLYLAGNYSDYPVRIWNAKLQGIRTFEKVFYTNKEHSASKFYWTFYTPLISQVLTDYQAGLPE</sequence>
<name>A0A0F9BNG3_9ZZZZ</name>
<reference evidence="1" key="1">
    <citation type="journal article" date="2015" name="Nature">
        <title>Complex archaea that bridge the gap between prokaryotes and eukaryotes.</title>
        <authorList>
            <person name="Spang A."/>
            <person name="Saw J.H."/>
            <person name="Jorgensen S.L."/>
            <person name="Zaremba-Niedzwiedzka K."/>
            <person name="Martijn J."/>
            <person name="Lind A.E."/>
            <person name="van Eijk R."/>
            <person name="Schleper C."/>
            <person name="Guy L."/>
            <person name="Ettema T.J."/>
        </authorList>
    </citation>
    <scope>NUCLEOTIDE SEQUENCE</scope>
</reference>